<protein>
    <submittedName>
        <fullName evidence="1">Uncharacterized protein</fullName>
    </submittedName>
</protein>
<organism evidence="1">
    <name type="scientific">uncultured Thermomicrobiales bacterium</name>
    <dbReference type="NCBI Taxonomy" id="1645740"/>
    <lineage>
        <taxon>Bacteria</taxon>
        <taxon>Pseudomonadati</taxon>
        <taxon>Thermomicrobiota</taxon>
        <taxon>Thermomicrobia</taxon>
        <taxon>Thermomicrobiales</taxon>
        <taxon>environmental samples</taxon>
    </lineage>
</organism>
<reference evidence="1" key="1">
    <citation type="submission" date="2020-02" db="EMBL/GenBank/DDBJ databases">
        <authorList>
            <person name="Meier V. D."/>
        </authorList>
    </citation>
    <scope>NUCLEOTIDE SEQUENCE</scope>
    <source>
        <strain evidence="1">AVDCRST_MAG49</strain>
    </source>
</reference>
<gene>
    <name evidence="1" type="ORF">AVDCRST_MAG49-3302</name>
</gene>
<accession>A0A6J4V6A5</accession>
<sequence>MFNLAGRPRPHQSPRKLGWCRPSEVLFVPDLADGPRR</sequence>
<proteinExistence type="predicted"/>
<name>A0A6J4V6A5_9BACT</name>
<dbReference type="AlphaFoldDB" id="A0A6J4V6A5"/>
<evidence type="ECO:0000313" key="1">
    <source>
        <dbReference type="EMBL" id="CAA9568428.1"/>
    </source>
</evidence>
<dbReference type="EMBL" id="CADCWG010000221">
    <property type="protein sequence ID" value="CAA9568428.1"/>
    <property type="molecule type" value="Genomic_DNA"/>
</dbReference>